<organism evidence="1 2">
    <name type="scientific">Aegilops tauschii subsp. strangulata</name>
    <name type="common">Goatgrass</name>
    <dbReference type="NCBI Taxonomy" id="200361"/>
    <lineage>
        <taxon>Eukaryota</taxon>
        <taxon>Viridiplantae</taxon>
        <taxon>Streptophyta</taxon>
        <taxon>Embryophyta</taxon>
        <taxon>Tracheophyta</taxon>
        <taxon>Spermatophyta</taxon>
        <taxon>Magnoliopsida</taxon>
        <taxon>Liliopsida</taxon>
        <taxon>Poales</taxon>
        <taxon>Poaceae</taxon>
        <taxon>BOP clade</taxon>
        <taxon>Pooideae</taxon>
        <taxon>Triticodae</taxon>
        <taxon>Triticeae</taxon>
        <taxon>Triticinae</taxon>
        <taxon>Aegilops</taxon>
    </lineage>
</organism>
<reference evidence="2" key="1">
    <citation type="journal article" date="2014" name="Science">
        <title>Ancient hybridizations among the ancestral genomes of bread wheat.</title>
        <authorList>
            <consortium name="International Wheat Genome Sequencing Consortium,"/>
            <person name="Marcussen T."/>
            <person name="Sandve S.R."/>
            <person name="Heier L."/>
            <person name="Spannagl M."/>
            <person name="Pfeifer M."/>
            <person name="Jakobsen K.S."/>
            <person name="Wulff B.B."/>
            <person name="Steuernagel B."/>
            <person name="Mayer K.F."/>
            <person name="Olsen O.A."/>
        </authorList>
    </citation>
    <scope>NUCLEOTIDE SEQUENCE [LARGE SCALE GENOMIC DNA]</scope>
    <source>
        <strain evidence="2">cv. AL8/78</strain>
    </source>
</reference>
<reference evidence="2" key="2">
    <citation type="journal article" date="2017" name="Nat. Plants">
        <title>The Aegilops tauschii genome reveals multiple impacts of transposons.</title>
        <authorList>
            <person name="Zhao G."/>
            <person name="Zou C."/>
            <person name="Li K."/>
            <person name="Wang K."/>
            <person name="Li T."/>
            <person name="Gao L."/>
            <person name="Zhang X."/>
            <person name="Wang H."/>
            <person name="Yang Z."/>
            <person name="Liu X."/>
            <person name="Jiang W."/>
            <person name="Mao L."/>
            <person name="Kong X."/>
            <person name="Jiao Y."/>
            <person name="Jia J."/>
        </authorList>
    </citation>
    <scope>NUCLEOTIDE SEQUENCE [LARGE SCALE GENOMIC DNA]</scope>
    <source>
        <strain evidence="2">cv. AL8/78</strain>
    </source>
</reference>
<reference evidence="1" key="4">
    <citation type="submission" date="2019-03" db="UniProtKB">
        <authorList>
            <consortium name="EnsemblPlants"/>
        </authorList>
    </citation>
    <scope>IDENTIFICATION</scope>
</reference>
<keyword evidence="2" id="KW-1185">Reference proteome</keyword>
<sequence>MRAWNLLWNFGKLTGMRVLQKPCRERLVGICKVIGVVVQSWLPLYGRKFCRVASIQGGDWSHGVILILLMWSSIAHGGFDVS</sequence>
<evidence type="ECO:0000313" key="2">
    <source>
        <dbReference type="Proteomes" id="UP000015105"/>
    </source>
</evidence>
<accession>A0A453B2A1</accession>
<dbReference type="AlphaFoldDB" id="A0A453B2A1"/>
<name>A0A453B2A1_AEGTS</name>
<evidence type="ECO:0000313" key="1">
    <source>
        <dbReference type="EnsemblPlants" id="AET2Gv20341000.17"/>
    </source>
</evidence>
<dbReference type="Proteomes" id="UP000015105">
    <property type="component" value="Chromosome 2D"/>
</dbReference>
<reference evidence="1" key="5">
    <citation type="journal article" date="2021" name="G3 (Bethesda)">
        <title>Aegilops tauschii genome assembly Aet v5.0 features greater sequence contiguity and improved annotation.</title>
        <authorList>
            <person name="Wang L."/>
            <person name="Zhu T."/>
            <person name="Rodriguez J.C."/>
            <person name="Deal K.R."/>
            <person name="Dubcovsky J."/>
            <person name="McGuire P.E."/>
            <person name="Lux T."/>
            <person name="Spannagl M."/>
            <person name="Mayer K.F.X."/>
            <person name="Baldrich P."/>
            <person name="Meyers B.C."/>
            <person name="Huo N."/>
            <person name="Gu Y.Q."/>
            <person name="Zhou H."/>
            <person name="Devos K.M."/>
            <person name="Bennetzen J.L."/>
            <person name="Unver T."/>
            <person name="Budak H."/>
            <person name="Gulick P.J."/>
            <person name="Galiba G."/>
            <person name="Kalapos B."/>
            <person name="Nelson D.R."/>
            <person name="Li P."/>
            <person name="You F.M."/>
            <person name="Luo M.C."/>
            <person name="Dvorak J."/>
        </authorList>
    </citation>
    <scope>NUCLEOTIDE SEQUENCE [LARGE SCALE GENOMIC DNA]</scope>
    <source>
        <strain evidence="1">cv. AL8/78</strain>
    </source>
</reference>
<reference evidence="1" key="3">
    <citation type="journal article" date="2017" name="Nature">
        <title>Genome sequence of the progenitor of the wheat D genome Aegilops tauschii.</title>
        <authorList>
            <person name="Luo M.C."/>
            <person name="Gu Y.Q."/>
            <person name="Puiu D."/>
            <person name="Wang H."/>
            <person name="Twardziok S.O."/>
            <person name="Deal K.R."/>
            <person name="Huo N."/>
            <person name="Zhu T."/>
            <person name="Wang L."/>
            <person name="Wang Y."/>
            <person name="McGuire P.E."/>
            <person name="Liu S."/>
            <person name="Long H."/>
            <person name="Ramasamy R.K."/>
            <person name="Rodriguez J.C."/>
            <person name="Van S.L."/>
            <person name="Yuan L."/>
            <person name="Wang Z."/>
            <person name="Xia Z."/>
            <person name="Xiao L."/>
            <person name="Anderson O.D."/>
            <person name="Ouyang S."/>
            <person name="Liang Y."/>
            <person name="Zimin A.V."/>
            <person name="Pertea G."/>
            <person name="Qi P."/>
            <person name="Bennetzen J.L."/>
            <person name="Dai X."/>
            <person name="Dawson M.W."/>
            <person name="Muller H.G."/>
            <person name="Kugler K."/>
            <person name="Rivarola-Duarte L."/>
            <person name="Spannagl M."/>
            <person name="Mayer K.F.X."/>
            <person name="Lu F.H."/>
            <person name="Bevan M.W."/>
            <person name="Leroy P."/>
            <person name="Li P."/>
            <person name="You F.M."/>
            <person name="Sun Q."/>
            <person name="Liu Z."/>
            <person name="Lyons E."/>
            <person name="Wicker T."/>
            <person name="Salzberg S.L."/>
            <person name="Devos K.M."/>
            <person name="Dvorak J."/>
        </authorList>
    </citation>
    <scope>NUCLEOTIDE SEQUENCE [LARGE SCALE GENOMIC DNA]</scope>
    <source>
        <strain evidence="1">cv. AL8/78</strain>
    </source>
</reference>
<dbReference type="Gramene" id="AET2Gv20341000.19">
    <property type="protein sequence ID" value="AET2Gv20341000.19"/>
    <property type="gene ID" value="AET2Gv20341000"/>
</dbReference>
<proteinExistence type="predicted"/>
<dbReference type="EnsemblPlants" id="AET2Gv20341000.17">
    <property type="protein sequence ID" value="AET2Gv20341000.17"/>
    <property type="gene ID" value="AET2Gv20341000"/>
</dbReference>
<protein>
    <submittedName>
        <fullName evidence="1">Uncharacterized protein</fullName>
    </submittedName>
</protein>
<dbReference type="Gramene" id="AET2Gv20341000.17">
    <property type="protein sequence ID" value="AET2Gv20341000.17"/>
    <property type="gene ID" value="AET2Gv20341000"/>
</dbReference>
<dbReference type="EnsemblPlants" id="AET2Gv20341000.19">
    <property type="protein sequence ID" value="AET2Gv20341000.19"/>
    <property type="gene ID" value="AET2Gv20341000"/>
</dbReference>